<evidence type="ECO:0000313" key="2">
    <source>
        <dbReference type="Proteomes" id="UP000000268"/>
    </source>
</evidence>
<dbReference type="AlphaFoldDB" id="B0C4V1"/>
<gene>
    <name evidence="1" type="ordered locus">AM1_6157</name>
</gene>
<organism evidence="1 2">
    <name type="scientific">Acaryochloris marina (strain MBIC 11017)</name>
    <dbReference type="NCBI Taxonomy" id="329726"/>
    <lineage>
        <taxon>Bacteria</taxon>
        <taxon>Bacillati</taxon>
        <taxon>Cyanobacteriota</taxon>
        <taxon>Cyanophyceae</taxon>
        <taxon>Acaryochloridales</taxon>
        <taxon>Acaryochloridaceae</taxon>
        <taxon>Acaryochloris</taxon>
    </lineage>
</organism>
<evidence type="ECO:0000313" key="1">
    <source>
        <dbReference type="EMBL" id="ABW31089.1"/>
    </source>
</evidence>
<name>B0C4V1_ACAM1</name>
<reference evidence="1 2" key="1">
    <citation type="journal article" date="2008" name="Proc. Natl. Acad. Sci. U.S.A.">
        <title>Niche adaptation and genome expansion in the chlorophyll d-producing cyanobacterium Acaryochloris marina.</title>
        <authorList>
            <person name="Swingley W.D."/>
            <person name="Chen M."/>
            <person name="Cheung P.C."/>
            <person name="Conrad A.L."/>
            <person name="Dejesa L.C."/>
            <person name="Hao J."/>
            <person name="Honchak B.M."/>
            <person name="Karbach L.E."/>
            <person name="Kurdoglu A."/>
            <person name="Lahiri S."/>
            <person name="Mastrian S.D."/>
            <person name="Miyashita H."/>
            <person name="Page L."/>
            <person name="Ramakrishna P."/>
            <person name="Satoh S."/>
            <person name="Sattley W.M."/>
            <person name="Shimada Y."/>
            <person name="Taylor H.L."/>
            <person name="Tomo T."/>
            <person name="Tsuchiya T."/>
            <person name="Wang Z.T."/>
            <person name="Raymond J."/>
            <person name="Mimuro M."/>
            <person name="Blankenship R.E."/>
            <person name="Touchman J.W."/>
        </authorList>
    </citation>
    <scope>NUCLEOTIDE SEQUENCE [LARGE SCALE GENOMIC DNA]</scope>
    <source>
        <strain evidence="2">MBIC 11017</strain>
    </source>
</reference>
<sequence>MRLYLRPLSRFRGSDFGGGVGDCGFCDRAIDTNPRYRIY</sequence>
<accession>B0C4V1</accession>
<dbReference type="KEGG" id="amr:AM1_6157"/>
<dbReference type="EMBL" id="CP000828">
    <property type="protein sequence ID" value="ABW31089.1"/>
    <property type="molecule type" value="Genomic_DNA"/>
</dbReference>
<protein>
    <submittedName>
        <fullName evidence="1">Uncharacterized protein</fullName>
    </submittedName>
</protein>
<dbReference type="HOGENOM" id="CLU_3303003_0_0_3"/>
<dbReference type="Proteomes" id="UP000000268">
    <property type="component" value="Chromosome"/>
</dbReference>
<dbReference type="STRING" id="329726.AM1_6157"/>
<proteinExistence type="predicted"/>
<keyword evidence="2" id="KW-1185">Reference proteome</keyword>